<keyword evidence="1" id="KW-0812">Transmembrane</keyword>
<comment type="caution">
    <text evidence="2">The sequence shown here is derived from an EMBL/GenBank/DDBJ whole genome shotgun (WGS) entry which is preliminary data.</text>
</comment>
<feature type="transmembrane region" description="Helical" evidence="1">
    <location>
        <begin position="12"/>
        <end position="34"/>
    </location>
</feature>
<evidence type="ECO:0000256" key="1">
    <source>
        <dbReference type="SAM" id="Phobius"/>
    </source>
</evidence>
<organism evidence="2 3">
    <name type="scientific">Halopseudomonas salina</name>
    <dbReference type="NCBI Taxonomy" id="1323744"/>
    <lineage>
        <taxon>Bacteria</taxon>
        <taxon>Pseudomonadati</taxon>
        <taxon>Pseudomonadota</taxon>
        <taxon>Gammaproteobacteria</taxon>
        <taxon>Pseudomonadales</taxon>
        <taxon>Pseudomonadaceae</taxon>
        <taxon>Halopseudomonas</taxon>
    </lineage>
</organism>
<keyword evidence="1" id="KW-0472">Membrane</keyword>
<dbReference type="NCBIfam" id="TIGR02532">
    <property type="entry name" value="IV_pilin_GFxxxE"/>
    <property type="match status" value="1"/>
</dbReference>
<accession>A0ABQ1PVV1</accession>
<protein>
    <submittedName>
        <fullName evidence="2">Pilus assembly protein PilW</fullName>
    </submittedName>
</protein>
<dbReference type="Proteomes" id="UP000638188">
    <property type="component" value="Unassembled WGS sequence"/>
</dbReference>
<sequence length="244" mass="25859">MKFKNSSKGFGLIEIMIALVLGLVLVLGITQIFASSRQTALVQDASATLQEDARYVLTRMTQELRMAGMFGCLSLASGSITNVPAAFDNPIAWDGPNATLRIITSNATQAVGQSSNADWTLVTDCRTGGSVEVGSATPPAGEIALPIRQIEYQLDAAENVLQVRYGGGAGFEPLIGNVKSLDIQFGVAANAGDTYVTGNYVAPGLVPNPAVIRSVRIALVLEDENQRTAEQEYTVVAALRNRLL</sequence>
<dbReference type="EMBL" id="BMFF01000005">
    <property type="protein sequence ID" value="GGD04973.1"/>
    <property type="molecule type" value="Genomic_DNA"/>
</dbReference>
<keyword evidence="1" id="KW-1133">Transmembrane helix</keyword>
<reference evidence="3" key="1">
    <citation type="journal article" date="2019" name="Int. J. Syst. Evol. Microbiol.">
        <title>The Global Catalogue of Microorganisms (GCM) 10K type strain sequencing project: providing services to taxonomists for standard genome sequencing and annotation.</title>
        <authorList>
            <consortium name="The Broad Institute Genomics Platform"/>
            <consortium name="The Broad Institute Genome Sequencing Center for Infectious Disease"/>
            <person name="Wu L."/>
            <person name="Ma J."/>
        </authorList>
    </citation>
    <scope>NUCLEOTIDE SEQUENCE [LARGE SCALE GENOMIC DNA]</scope>
    <source>
        <strain evidence="3">CGMCC 1.12482</strain>
    </source>
</reference>
<dbReference type="InterPro" id="IPR012902">
    <property type="entry name" value="N_methyl_site"/>
</dbReference>
<evidence type="ECO:0000313" key="3">
    <source>
        <dbReference type="Proteomes" id="UP000638188"/>
    </source>
</evidence>
<keyword evidence="3" id="KW-1185">Reference proteome</keyword>
<name>A0ABQ1PVV1_9GAMM</name>
<dbReference type="Pfam" id="PF07963">
    <property type="entry name" value="N_methyl"/>
    <property type="match status" value="1"/>
</dbReference>
<proteinExistence type="predicted"/>
<gene>
    <name evidence="2" type="ORF">GCM10007418_24990</name>
</gene>
<dbReference type="RefSeq" id="WP_150278146.1">
    <property type="nucleotide sequence ID" value="NZ_BMFF01000005.1"/>
</dbReference>
<evidence type="ECO:0000313" key="2">
    <source>
        <dbReference type="EMBL" id="GGD04973.1"/>
    </source>
</evidence>